<keyword evidence="3" id="KW-1185">Reference proteome</keyword>
<organism evidence="2 3">
    <name type="scientific">Karstenula rhodostoma CBS 690.94</name>
    <dbReference type="NCBI Taxonomy" id="1392251"/>
    <lineage>
        <taxon>Eukaryota</taxon>
        <taxon>Fungi</taxon>
        <taxon>Dikarya</taxon>
        <taxon>Ascomycota</taxon>
        <taxon>Pezizomycotina</taxon>
        <taxon>Dothideomycetes</taxon>
        <taxon>Pleosporomycetidae</taxon>
        <taxon>Pleosporales</taxon>
        <taxon>Massarineae</taxon>
        <taxon>Didymosphaeriaceae</taxon>
        <taxon>Karstenula</taxon>
    </lineage>
</organism>
<dbReference type="EMBL" id="MU001492">
    <property type="protein sequence ID" value="KAF2451688.1"/>
    <property type="molecule type" value="Genomic_DNA"/>
</dbReference>
<evidence type="ECO:0000313" key="3">
    <source>
        <dbReference type="Proteomes" id="UP000799764"/>
    </source>
</evidence>
<protein>
    <submittedName>
        <fullName evidence="2">Uncharacterized protein</fullName>
    </submittedName>
</protein>
<name>A0A9P4UJG8_9PLEO</name>
<evidence type="ECO:0000256" key="1">
    <source>
        <dbReference type="SAM" id="MobiDB-lite"/>
    </source>
</evidence>
<reference evidence="2" key="1">
    <citation type="journal article" date="2020" name="Stud. Mycol.">
        <title>101 Dothideomycetes genomes: a test case for predicting lifestyles and emergence of pathogens.</title>
        <authorList>
            <person name="Haridas S."/>
            <person name="Albert R."/>
            <person name="Binder M."/>
            <person name="Bloem J."/>
            <person name="Labutti K."/>
            <person name="Salamov A."/>
            <person name="Andreopoulos B."/>
            <person name="Baker S."/>
            <person name="Barry K."/>
            <person name="Bills G."/>
            <person name="Bluhm B."/>
            <person name="Cannon C."/>
            <person name="Castanera R."/>
            <person name="Culley D."/>
            <person name="Daum C."/>
            <person name="Ezra D."/>
            <person name="Gonzalez J."/>
            <person name="Henrissat B."/>
            <person name="Kuo A."/>
            <person name="Liang C."/>
            <person name="Lipzen A."/>
            <person name="Lutzoni F."/>
            <person name="Magnuson J."/>
            <person name="Mondo S."/>
            <person name="Nolan M."/>
            <person name="Ohm R."/>
            <person name="Pangilinan J."/>
            <person name="Park H.-J."/>
            <person name="Ramirez L."/>
            <person name="Alfaro M."/>
            <person name="Sun H."/>
            <person name="Tritt A."/>
            <person name="Yoshinaga Y."/>
            <person name="Zwiers L.-H."/>
            <person name="Turgeon B."/>
            <person name="Goodwin S."/>
            <person name="Spatafora J."/>
            <person name="Crous P."/>
            <person name="Grigoriev I."/>
        </authorList>
    </citation>
    <scope>NUCLEOTIDE SEQUENCE</scope>
    <source>
        <strain evidence="2">CBS 690.94</strain>
    </source>
</reference>
<gene>
    <name evidence="2" type="ORF">P171DRAFT_438378</name>
</gene>
<dbReference type="AlphaFoldDB" id="A0A9P4UJG8"/>
<proteinExistence type="predicted"/>
<dbReference type="OrthoDB" id="3798591at2759"/>
<feature type="region of interest" description="Disordered" evidence="1">
    <location>
        <begin position="1"/>
        <end position="48"/>
    </location>
</feature>
<dbReference type="Proteomes" id="UP000799764">
    <property type="component" value="Unassembled WGS sequence"/>
</dbReference>
<evidence type="ECO:0000313" key="2">
    <source>
        <dbReference type="EMBL" id="KAF2451688.1"/>
    </source>
</evidence>
<accession>A0A9P4UJG8</accession>
<comment type="caution">
    <text evidence="2">The sequence shown here is derived from an EMBL/GenBank/DDBJ whole genome shotgun (WGS) entry which is preliminary data.</text>
</comment>
<feature type="compositionally biased region" description="Basic residues" evidence="1">
    <location>
        <begin position="1"/>
        <end position="17"/>
    </location>
</feature>
<sequence>MAPKRKAPKKKTAKTARSRAPTTPHKKTVQPPAPGNASTPSHPHPYTHLSFSARRTLDATDYGFKNTPIPATTTTLPRLRLLRPTTTNLPDNPATVTPLMQIMQNKLFHVREYFLPEVKALIWGRTDRGPRTASEKALLAEAARGIGRGGVGGGLGISPCAVDCVRLILCCAVIFEMEDREGKGKGGEEGFRVEERKADLEFRAEVWEKLRREIGEQLPGDRKVREERAEVVLRKVFRLACEEDGSEVVGVGRGVGGA</sequence>